<accession>A0ABP4WFF8</accession>
<reference evidence="4" key="1">
    <citation type="journal article" date="2019" name="Int. J. Syst. Evol. Microbiol.">
        <title>The Global Catalogue of Microorganisms (GCM) 10K type strain sequencing project: providing services to taxonomists for standard genome sequencing and annotation.</title>
        <authorList>
            <consortium name="The Broad Institute Genomics Platform"/>
            <consortium name="The Broad Institute Genome Sequencing Center for Infectious Disease"/>
            <person name="Wu L."/>
            <person name="Ma J."/>
        </authorList>
    </citation>
    <scope>NUCLEOTIDE SEQUENCE [LARGE SCALE GENOMIC DNA]</scope>
    <source>
        <strain evidence="4">JCM 13249</strain>
    </source>
</reference>
<keyword evidence="1" id="KW-0812">Transmembrane</keyword>
<evidence type="ECO:0000313" key="3">
    <source>
        <dbReference type="EMBL" id="GAA1753486.1"/>
    </source>
</evidence>
<sequence length="263" mass="28329">MPPRLSKLYPAPRTGTELPPIFTLRTLGLPVGSALGASLCAVLGWSGPAWALAGVSAVTFVQLLAPAIRQRSLSGDGWLAEVGFAAPFLLFFAPYVAWCVMFPPSFRPAPVWIVVAIAGAVALRLTELSRLRLGFDRELLELMPPLRRSTLLLRSYQTMAAAVGQELFYRGALFVLLAPVLGWGVVPVSAALFVGEHWSNRWAATMFTTPYLVRISALALGLGVIAYASGSVVPAIVGHVAYNLAPVMQGLRHRRVNPYIPII</sequence>
<feature type="transmembrane region" description="Helical" evidence="1">
    <location>
        <begin position="173"/>
        <end position="195"/>
    </location>
</feature>
<dbReference type="Proteomes" id="UP001500655">
    <property type="component" value="Unassembled WGS sequence"/>
</dbReference>
<comment type="caution">
    <text evidence="3">The sequence shown here is derived from an EMBL/GenBank/DDBJ whole genome shotgun (WGS) entry which is preliminary data.</text>
</comment>
<protein>
    <recommendedName>
        <fullName evidence="2">CAAX prenyl protease 2/Lysostaphin resistance protein A-like domain-containing protein</fullName>
    </recommendedName>
</protein>
<feature type="transmembrane region" description="Helical" evidence="1">
    <location>
        <begin position="80"/>
        <end position="103"/>
    </location>
</feature>
<feature type="transmembrane region" description="Helical" evidence="1">
    <location>
        <begin position="215"/>
        <end position="245"/>
    </location>
</feature>
<gene>
    <name evidence="3" type="ORF">GCM10009681_25610</name>
</gene>
<feature type="transmembrane region" description="Helical" evidence="1">
    <location>
        <begin position="50"/>
        <end position="68"/>
    </location>
</feature>
<proteinExistence type="predicted"/>
<evidence type="ECO:0000313" key="4">
    <source>
        <dbReference type="Proteomes" id="UP001500655"/>
    </source>
</evidence>
<keyword evidence="1" id="KW-0472">Membrane</keyword>
<dbReference type="RefSeq" id="WP_344080633.1">
    <property type="nucleotide sequence ID" value="NZ_BAAALS010000010.1"/>
</dbReference>
<evidence type="ECO:0000259" key="2">
    <source>
        <dbReference type="Pfam" id="PF02517"/>
    </source>
</evidence>
<dbReference type="Pfam" id="PF02517">
    <property type="entry name" value="Rce1-like"/>
    <property type="match status" value="1"/>
</dbReference>
<keyword evidence="1" id="KW-1133">Transmembrane helix</keyword>
<evidence type="ECO:0000256" key="1">
    <source>
        <dbReference type="SAM" id="Phobius"/>
    </source>
</evidence>
<feature type="transmembrane region" description="Helical" evidence="1">
    <location>
        <begin position="109"/>
        <end position="126"/>
    </location>
</feature>
<dbReference type="EMBL" id="BAAALS010000010">
    <property type="protein sequence ID" value="GAA1753486.1"/>
    <property type="molecule type" value="Genomic_DNA"/>
</dbReference>
<keyword evidence="4" id="KW-1185">Reference proteome</keyword>
<dbReference type="InterPro" id="IPR003675">
    <property type="entry name" value="Rce1/LyrA-like_dom"/>
</dbReference>
<organism evidence="3 4">
    <name type="scientific">Luedemannella helvata</name>
    <dbReference type="NCBI Taxonomy" id="349315"/>
    <lineage>
        <taxon>Bacteria</taxon>
        <taxon>Bacillati</taxon>
        <taxon>Actinomycetota</taxon>
        <taxon>Actinomycetes</taxon>
        <taxon>Micromonosporales</taxon>
        <taxon>Micromonosporaceae</taxon>
        <taxon>Luedemannella</taxon>
    </lineage>
</organism>
<feature type="domain" description="CAAX prenyl protease 2/Lysostaphin resistance protein A-like" evidence="2">
    <location>
        <begin position="156"/>
        <end position="244"/>
    </location>
</feature>
<name>A0ABP4WFF8_9ACTN</name>